<accession>A0A379ECT1</accession>
<keyword evidence="3" id="KW-0436">Ligase</keyword>
<dbReference type="EC" id="6.2.1.26" evidence="3"/>
<sequence>MRIEDKLHENALRYPDKTALICGDEAYTYAQLAEAVDRKTAAMGDVKGRLQPLVAASTADFLITYFALHLAGAVAVPLHKDLSARKLDELSGLLARGSAPHDVADILFTTGTTGNAKAVMISHQVIWADAENLVQAQGFAPDMTFVINGPLNHIGSLSKVYPTVYVGGTIRIVDGMKDIRKFFAAIERAEGKVATFLVPAAIRMLITLWEKELRACAPKIDFIETGAAPMAASDMRKLCRLLPGSRLYNTYASTETGIIATYDFNDGECLAGCVGRSMRHSEFFITADGRVACKGLTLMTGYWNDAEATGRVLQEGTVTTADLGSVDGRGRLHLQGRDDDTINVGGYKVAPSEVEDTAMAFAGVQDCICIPALHPVMGMVLKLMVVPQADYDRKKLIAFLKDRLEPYKVPFFYEETTAVRRTFNGKTDRKWYISQLKNRAD</sequence>
<evidence type="ECO:0000259" key="2">
    <source>
        <dbReference type="Pfam" id="PF13193"/>
    </source>
</evidence>
<dbReference type="RefSeq" id="WP_025067241.1">
    <property type="nucleotide sequence ID" value="NZ_UGTM01000002.1"/>
</dbReference>
<dbReference type="GO" id="GO:0031956">
    <property type="term" value="F:medium-chain fatty acid-CoA ligase activity"/>
    <property type="evidence" value="ECO:0007669"/>
    <property type="project" value="TreeGrafter"/>
</dbReference>
<gene>
    <name evidence="3" type="primary">menE</name>
    <name evidence="3" type="ORF">NCTC13067_02069</name>
</gene>
<dbReference type="Proteomes" id="UP000255469">
    <property type="component" value="Unassembled WGS sequence"/>
</dbReference>
<reference evidence="3 4" key="1">
    <citation type="submission" date="2018-06" db="EMBL/GenBank/DDBJ databases">
        <authorList>
            <consortium name="Pathogen Informatics"/>
            <person name="Doyle S."/>
        </authorList>
    </citation>
    <scope>NUCLEOTIDE SEQUENCE [LARGE SCALE GENOMIC DNA]</scope>
    <source>
        <strain evidence="3 4">NCTC13067</strain>
    </source>
</reference>
<dbReference type="PANTHER" id="PTHR43201:SF32">
    <property type="entry name" value="2-SUCCINYLBENZOATE--COA LIGASE, CHLOROPLASTIC_PEROXISOMAL"/>
    <property type="match status" value="1"/>
</dbReference>
<dbReference type="InterPro" id="IPR020845">
    <property type="entry name" value="AMP-binding_CS"/>
</dbReference>
<dbReference type="Gene3D" id="3.30.300.30">
    <property type="match status" value="1"/>
</dbReference>
<feature type="domain" description="AMP-binding enzyme C-terminal" evidence="2">
    <location>
        <begin position="353"/>
        <end position="426"/>
    </location>
</feature>
<dbReference type="EMBL" id="UGTM01000002">
    <property type="protein sequence ID" value="SUB94207.1"/>
    <property type="molecule type" value="Genomic_DNA"/>
</dbReference>
<proteinExistence type="predicted"/>
<dbReference type="GO" id="GO:0006631">
    <property type="term" value="P:fatty acid metabolic process"/>
    <property type="evidence" value="ECO:0007669"/>
    <property type="project" value="TreeGrafter"/>
</dbReference>
<feature type="domain" description="AMP-dependent synthetase/ligase" evidence="1">
    <location>
        <begin position="98"/>
        <end position="303"/>
    </location>
</feature>
<organism evidence="3 4">
    <name type="scientific">Prevotella denticola</name>
    <dbReference type="NCBI Taxonomy" id="28129"/>
    <lineage>
        <taxon>Bacteria</taxon>
        <taxon>Pseudomonadati</taxon>
        <taxon>Bacteroidota</taxon>
        <taxon>Bacteroidia</taxon>
        <taxon>Bacteroidales</taxon>
        <taxon>Prevotellaceae</taxon>
        <taxon>Prevotella</taxon>
    </lineage>
</organism>
<dbReference type="PROSITE" id="PS00455">
    <property type="entry name" value="AMP_BINDING"/>
    <property type="match status" value="1"/>
</dbReference>
<dbReference type="InterPro" id="IPR045851">
    <property type="entry name" value="AMP-bd_C_sf"/>
</dbReference>
<dbReference type="GO" id="GO:0008756">
    <property type="term" value="F:o-succinylbenzoate-CoA ligase activity"/>
    <property type="evidence" value="ECO:0007669"/>
    <property type="project" value="UniProtKB-EC"/>
</dbReference>
<dbReference type="Pfam" id="PF00501">
    <property type="entry name" value="AMP-binding"/>
    <property type="match status" value="2"/>
</dbReference>
<dbReference type="InterPro" id="IPR000873">
    <property type="entry name" value="AMP-dep_synth/lig_dom"/>
</dbReference>
<protein>
    <submittedName>
        <fullName evidence="3">2-succinylbenzoate--CoA ligase</fullName>
        <ecNumber evidence="3">6.2.1.26</ecNumber>
    </submittedName>
</protein>
<evidence type="ECO:0000259" key="1">
    <source>
        <dbReference type="Pfam" id="PF00501"/>
    </source>
</evidence>
<dbReference type="AlphaFoldDB" id="A0A379ECT1"/>
<evidence type="ECO:0000313" key="4">
    <source>
        <dbReference type="Proteomes" id="UP000255469"/>
    </source>
</evidence>
<dbReference type="Pfam" id="PF13193">
    <property type="entry name" value="AMP-binding_C"/>
    <property type="match status" value="1"/>
</dbReference>
<dbReference type="PANTHER" id="PTHR43201">
    <property type="entry name" value="ACYL-COA SYNTHETASE"/>
    <property type="match status" value="1"/>
</dbReference>
<dbReference type="InterPro" id="IPR025110">
    <property type="entry name" value="AMP-bd_C"/>
</dbReference>
<dbReference type="Gene3D" id="3.40.50.12780">
    <property type="entry name" value="N-terminal domain of ligase-like"/>
    <property type="match status" value="2"/>
</dbReference>
<evidence type="ECO:0000313" key="3">
    <source>
        <dbReference type="EMBL" id="SUB94207.1"/>
    </source>
</evidence>
<dbReference type="SUPFAM" id="SSF56801">
    <property type="entry name" value="Acetyl-CoA synthetase-like"/>
    <property type="match status" value="1"/>
</dbReference>
<dbReference type="InterPro" id="IPR042099">
    <property type="entry name" value="ANL_N_sf"/>
</dbReference>
<feature type="domain" description="AMP-dependent synthetase/ligase" evidence="1">
    <location>
        <begin position="8"/>
        <end position="88"/>
    </location>
</feature>
<name>A0A379ECT1_9BACT</name>